<keyword evidence="5" id="KW-0119">Carbohydrate metabolism</keyword>
<evidence type="ECO:0000256" key="7">
    <source>
        <dbReference type="ARBA" id="ARBA00023326"/>
    </source>
</evidence>
<evidence type="ECO:0000313" key="11">
    <source>
        <dbReference type="EMBL" id="GFO95110.1"/>
    </source>
</evidence>
<proteinExistence type="inferred from homology"/>
<feature type="transmembrane region" description="Helical" evidence="9">
    <location>
        <begin position="7"/>
        <end position="26"/>
    </location>
</feature>
<dbReference type="AlphaFoldDB" id="A0AAI9K5H5"/>
<dbReference type="PANTHER" id="PTHR34142">
    <property type="entry name" value="ENDO-BETA-1,4-GLUCANASE A"/>
    <property type="match status" value="1"/>
</dbReference>
<dbReference type="InterPro" id="IPR017853">
    <property type="entry name" value="GH"/>
</dbReference>
<keyword evidence="9" id="KW-0812">Transmembrane</keyword>
<evidence type="ECO:0000256" key="8">
    <source>
        <dbReference type="RuleBase" id="RU361153"/>
    </source>
</evidence>
<dbReference type="RefSeq" id="WP_055222323.1">
    <property type="nucleotide sequence ID" value="NZ_BLYL01000014.1"/>
</dbReference>
<keyword evidence="4" id="KW-0136">Cellulose degradation</keyword>
<dbReference type="Proteomes" id="UP000660047">
    <property type="component" value="Unassembled WGS sequence"/>
</dbReference>
<dbReference type="GO" id="GO:0008810">
    <property type="term" value="F:cellulase activity"/>
    <property type="evidence" value="ECO:0007669"/>
    <property type="project" value="UniProtKB-EC"/>
</dbReference>
<keyword evidence="3 8" id="KW-0378">Hydrolase</keyword>
<dbReference type="EMBL" id="BLYL01000014">
    <property type="protein sequence ID" value="GFO95110.1"/>
    <property type="molecule type" value="Genomic_DNA"/>
</dbReference>
<sequence>MKKQIKVTLIVIVAAIIAAAIIWYVMYLRGKEQDLLTPVGTRAEFIGDTDKYPTMLTAKGTQILNADGEQVVLKGVMVPESRSLYEEKKFNEDFYKDVFAKGGNAIRVPISPVEYKNDDYYMWRYLDRIVTWAGENDNYVILDWDYTGNPIDGSGDEMPDLDENPLDYSAEFWKNIADYFKNTPNVIFEIYNEPVGMSDSEWKRCAESLIGVIRDAGAKQLIIVGSPDYCYDLGWLDELGVKNDNTAFSVHVYPDKVFWQKFLSGYVTSYPLIVTEWGYADDDIEVKNEKLKGTRNVFGIKFTRYLEKHDIGWIAVGYDDTVEPSMFTKGYKKLTKWGEYVTELLGDKEE</sequence>
<comment type="caution">
    <text evidence="11">The sequence shown here is derived from an EMBL/GenBank/DDBJ whole genome shotgun (WGS) entry which is preliminary data.</text>
</comment>
<evidence type="ECO:0000256" key="5">
    <source>
        <dbReference type="ARBA" id="ARBA00023277"/>
    </source>
</evidence>
<dbReference type="EC" id="3.2.1.4" evidence="2"/>
<evidence type="ECO:0000256" key="2">
    <source>
        <dbReference type="ARBA" id="ARBA00012601"/>
    </source>
</evidence>
<keyword evidence="9" id="KW-0472">Membrane</keyword>
<evidence type="ECO:0000256" key="9">
    <source>
        <dbReference type="SAM" id="Phobius"/>
    </source>
</evidence>
<dbReference type="PROSITE" id="PS00659">
    <property type="entry name" value="GLYCOSYL_HYDROL_F5"/>
    <property type="match status" value="1"/>
</dbReference>
<feature type="domain" description="Glycoside hydrolase family 5" evidence="10">
    <location>
        <begin position="65"/>
        <end position="314"/>
    </location>
</feature>
<evidence type="ECO:0000313" key="12">
    <source>
        <dbReference type="Proteomes" id="UP000660047"/>
    </source>
</evidence>
<dbReference type="PANTHER" id="PTHR34142:SF1">
    <property type="entry name" value="GLYCOSIDE HYDROLASE FAMILY 5 DOMAIN-CONTAINING PROTEIN"/>
    <property type="match status" value="1"/>
</dbReference>
<evidence type="ECO:0000259" key="10">
    <source>
        <dbReference type="Pfam" id="PF00150"/>
    </source>
</evidence>
<name>A0AAI9K5H5_9FIRM</name>
<dbReference type="Gene3D" id="3.20.20.80">
    <property type="entry name" value="Glycosidases"/>
    <property type="match status" value="1"/>
</dbReference>
<accession>A0AAI9K5H5</accession>
<dbReference type="InterPro" id="IPR018087">
    <property type="entry name" value="Glyco_hydro_5_CS"/>
</dbReference>
<reference evidence="11" key="1">
    <citation type="submission" date="2020-06" db="EMBL/GenBank/DDBJ databases">
        <title>Characterization of fructooligosaccharide metabolism and fructooligosaccharide-degrading enzymes in human commensal butyrate producers.</title>
        <authorList>
            <person name="Tanno H."/>
            <person name="Fujii T."/>
            <person name="Hirano K."/>
            <person name="Maeno S."/>
            <person name="Tonozuka T."/>
            <person name="Sakamoto M."/>
            <person name="Ohkuma M."/>
            <person name="Tochio T."/>
            <person name="Endo A."/>
        </authorList>
    </citation>
    <scope>NUCLEOTIDE SEQUENCE</scope>
    <source>
        <strain evidence="11">JCM 31265</strain>
    </source>
</reference>
<keyword evidence="6 8" id="KW-0326">Glycosidase</keyword>
<comment type="similarity">
    <text evidence="8">Belongs to the glycosyl hydrolase 5 (cellulase A) family.</text>
</comment>
<gene>
    <name evidence="11" type="ORF">COEU31_21560</name>
</gene>
<evidence type="ECO:0000256" key="6">
    <source>
        <dbReference type="ARBA" id="ARBA00023295"/>
    </source>
</evidence>
<dbReference type="Pfam" id="PF00150">
    <property type="entry name" value="Cellulase"/>
    <property type="match status" value="1"/>
</dbReference>
<keyword evidence="9" id="KW-1133">Transmembrane helix</keyword>
<organism evidence="11 12">
    <name type="scientific">Coprococcus eutactus</name>
    <dbReference type="NCBI Taxonomy" id="33043"/>
    <lineage>
        <taxon>Bacteria</taxon>
        <taxon>Bacillati</taxon>
        <taxon>Bacillota</taxon>
        <taxon>Clostridia</taxon>
        <taxon>Lachnospirales</taxon>
        <taxon>Lachnospiraceae</taxon>
        <taxon>Coprococcus</taxon>
    </lineage>
</organism>
<evidence type="ECO:0000256" key="3">
    <source>
        <dbReference type="ARBA" id="ARBA00022801"/>
    </source>
</evidence>
<protein>
    <recommendedName>
        <fullName evidence="2">cellulase</fullName>
        <ecNumber evidence="2">3.2.1.4</ecNumber>
    </recommendedName>
</protein>
<dbReference type="GO" id="GO:0030245">
    <property type="term" value="P:cellulose catabolic process"/>
    <property type="evidence" value="ECO:0007669"/>
    <property type="project" value="UniProtKB-KW"/>
</dbReference>
<comment type="catalytic activity">
    <reaction evidence="1">
        <text>Endohydrolysis of (1-&gt;4)-beta-D-glucosidic linkages in cellulose, lichenin and cereal beta-D-glucans.</text>
        <dbReference type="EC" id="3.2.1.4"/>
    </reaction>
</comment>
<dbReference type="SUPFAM" id="SSF51445">
    <property type="entry name" value="(Trans)glycosidases"/>
    <property type="match status" value="1"/>
</dbReference>
<evidence type="ECO:0000256" key="4">
    <source>
        <dbReference type="ARBA" id="ARBA00023001"/>
    </source>
</evidence>
<dbReference type="InterPro" id="IPR001547">
    <property type="entry name" value="Glyco_hydro_5"/>
</dbReference>
<keyword evidence="7" id="KW-0624">Polysaccharide degradation</keyword>
<evidence type="ECO:0000256" key="1">
    <source>
        <dbReference type="ARBA" id="ARBA00000966"/>
    </source>
</evidence>